<dbReference type="GO" id="GO:0009143">
    <property type="term" value="P:nucleoside triphosphate catabolic process"/>
    <property type="evidence" value="ECO:0007669"/>
    <property type="project" value="InterPro"/>
</dbReference>
<proteinExistence type="predicted"/>
<dbReference type="Pfam" id="PF01725">
    <property type="entry name" value="Ham1p_like"/>
    <property type="match status" value="1"/>
</dbReference>
<evidence type="ECO:0000313" key="3">
    <source>
        <dbReference type="Proteomes" id="UP000034072"/>
    </source>
</evidence>
<keyword evidence="1" id="KW-0378">Hydrolase</keyword>
<comment type="caution">
    <text evidence="2">The sequence shown here is derived from an EMBL/GenBank/DDBJ whole genome shotgun (WGS) entry which is preliminary data.</text>
</comment>
<accession>A0A0G0T1N5</accession>
<dbReference type="AlphaFoldDB" id="A0A0G0T1N5"/>
<protein>
    <submittedName>
        <fullName evidence="2">Ham1 family protein</fullName>
    </submittedName>
</protein>
<evidence type="ECO:0000313" key="2">
    <source>
        <dbReference type="EMBL" id="KKR41015.1"/>
    </source>
</evidence>
<organism evidence="2 3">
    <name type="scientific">Candidatus Yanofskybacteria bacterium GW2011_GWE2_40_11</name>
    <dbReference type="NCBI Taxonomy" id="1619033"/>
    <lineage>
        <taxon>Bacteria</taxon>
        <taxon>Candidatus Yanofskyibacteriota</taxon>
    </lineage>
</organism>
<dbReference type="Gene3D" id="3.90.950.10">
    <property type="match status" value="1"/>
</dbReference>
<dbReference type="EMBL" id="LBXZ01000002">
    <property type="protein sequence ID" value="KKR41015.1"/>
    <property type="molecule type" value="Genomic_DNA"/>
</dbReference>
<dbReference type="GO" id="GO:0047429">
    <property type="term" value="F:nucleoside triphosphate diphosphatase activity"/>
    <property type="evidence" value="ECO:0007669"/>
    <property type="project" value="InterPro"/>
</dbReference>
<reference evidence="2 3" key="1">
    <citation type="journal article" date="2015" name="Nature">
        <title>rRNA introns, odd ribosomes, and small enigmatic genomes across a large radiation of phyla.</title>
        <authorList>
            <person name="Brown C.T."/>
            <person name="Hug L.A."/>
            <person name="Thomas B.C."/>
            <person name="Sharon I."/>
            <person name="Castelle C.J."/>
            <person name="Singh A."/>
            <person name="Wilkins M.J."/>
            <person name="Williams K.H."/>
            <person name="Banfield J.F."/>
        </authorList>
    </citation>
    <scope>NUCLEOTIDE SEQUENCE [LARGE SCALE GENOMIC DNA]</scope>
</reference>
<name>A0A0G0T1N5_9BACT</name>
<dbReference type="InterPro" id="IPR002637">
    <property type="entry name" value="RdgB/HAM1"/>
</dbReference>
<sequence length="199" mass="21977">MRLIIGTTNEAKVKQIKGALLPLKFQVDGVKDKSVLPEVIEDGATAQDNARKKAVAYAKVLGATVLSMDNALFIDGLNEKEQPGINVRRINSRDDRSDDQELLNHYSSLIRRLGEKVGGHWEFAICVATPSGETRETTIISPRLFVAQSSSKIVPGYPLESIQIEPESGKYISEMSQDEQDVFWQKAIGKELCNFVGSL</sequence>
<evidence type="ECO:0000256" key="1">
    <source>
        <dbReference type="ARBA" id="ARBA00022801"/>
    </source>
</evidence>
<dbReference type="SUPFAM" id="SSF52972">
    <property type="entry name" value="ITPase-like"/>
    <property type="match status" value="1"/>
</dbReference>
<gene>
    <name evidence="2" type="ORF">UT75_C0002G0052</name>
</gene>
<dbReference type="InterPro" id="IPR029001">
    <property type="entry name" value="ITPase-like_fam"/>
</dbReference>
<dbReference type="Proteomes" id="UP000034072">
    <property type="component" value="Unassembled WGS sequence"/>
</dbReference>